<feature type="domain" description="N-acetyltransferase" evidence="1">
    <location>
        <begin position="14"/>
        <end position="147"/>
    </location>
</feature>
<gene>
    <name evidence="2" type="ORF">JHT90_00060</name>
</gene>
<keyword evidence="3" id="KW-1185">Reference proteome</keyword>
<name>A0A974NHY5_9GAMM</name>
<dbReference type="EMBL" id="CP067393">
    <property type="protein sequence ID" value="QQP87086.1"/>
    <property type="molecule type" value="Genomic_DNA"/>
</dbReference>
<dbReference type="GO" id="GO:1990189">
    <property type="term" value="F:protein N-terminal-serine acetyltransferase activity"/>
    <property type="evidence" value="ECO:0007669"/>
    <property type="project" value="TreeGrafter"/>
</dbReference>
<dbReference type="Pfam" id="PF13302">
    <property type="entry name" value="Acetyltransf_3"/>
    <property type="match status" value="1"/>
</dbReference>
<organism evidence="2 3">
    <name type="scientific">Entomomonas asaccharolytica</name>
    <dbReference type="NCBI Taxonomy" id="2785331"/>
    <lineage>
        <taxon>Bacteria</taxon>
        <taxon>Pseudomonadati</taxon>
        <taxon>Pseudomonadota</taxon>
        <taxon>Gammaproteobacteria</taxon>
        <taxon>Pseudomonadales</taxon>
        <taxon>Pseudomonadaceae</taxon>
        <taxon>Entomomonas</taxon>
    </lineage>
</organism>
<dbReference type="InterPro" id="IPR051908">
    <property type="entry name" value="Ribosomal_N-acetyltransferase"/>
</dbReference>
<dbReference type="Proteomes" id="UP000595278">
    <property type="component" value="Chromosome"/>
</dbReference>
<dbReference type="AlphaFoldDB" id="A0A974NHY5"/>
<sequence>MLGKYCRLEQLNIKKHANDLFAAYQTAMDGRDWTYLPSEPPENYTVFCDYLAKLITTTNQFHYAIIDTQTNKALGTIALIRPDPSNGAIEVGYVTFSPLLKKTRIATETHYLLMCYVFDDLQYRRYEWKCDSLNEPSKAAAQRLGFKYEGTFRQAVVYKSRTRDTCWFSIIDKEWYSLKERFEKWLNINNFNLDGTQKSKL</sequence>
<evidence type="ECO:0000313" key="3">
    <source>
        <dbReference type="Proteomes" id="UP000595278"/>
    </source>
</evidence>
<proteinExistence type="predicted"/>
<reference evidence="2 3" key="1">
    <citation type="submission" date="2021-01" db="EMBL/GenBank/DDBJ databases">
        <title>Entomomonas sp. F2A isolated from a house cricket (Acheta domesticus).</title>
        <authorList>
            <person name="Spergser J."/>
            <person name="Busse H.-J."/>
        </authorList>
    </citation>
    <scope>NUCLEOTIDE SEQUENCE [LARGE SCALE GENOMIC DNA]</scope>
    <source>
        <strain evidence="2 3">F2A</strain>
    </source>
</reference>
<dbReference type="PANTHER" id="PTHR43441:SF2">
    <property type="entry name" value="FAMILY ACETYLTRANSFERASE, PUTATIVE (AFU_ORTHOLOGUE AFUA_7G00850)-RELATED"/>
    <property type="match status" value="1"/>
</dbReference>
<dbReference type="FunFam" id="3.40.630.30:FF:000047">
    <property type="entry name" value="Acetyltransferase, GNAT family"/>
    <property type="match status" value="1"/>
</dbReference>
<dbReference type="KEGG" id="eaz:JHT90_00060"/>
<dbReference type="SUPFAM" id="SSF55729">
    <property type="entry name" value="Acyl-CoA N-acyltransferases (Nat)"/>
    <property type="match status" value="1"/>
</dbReference>
<dbReference type="PANTHER" id="PTHR43441">
    <property type="entry name" value="RIBOSOMAL-PROTEIN-SERINE ACETYLTRANSFERASE"/>
    <property type="match status" value="1"/>
</dbReference>
<protein>
    <submittedName>
        <fullName evidence="2">GNAT family N-acetyltransferase</fullName>
    </submittedName>
</protein>
<dbReference type="Gene3D" id="3.40.630.30">
    <property type="match status" value="1"/>
</dbReference>
<accession>A0A974NHY5</accession>
<dbReference type="InterPro" id="IPR016181">
    <property type="entry name" value="Acyl_CoA_acyltransferase"/>
</dbReference>
<dbReference type="GO" id="GO:0008999">
    <property type="term" value="F:protein-N-terminal-alanine acetyltransferase activity"/>
    <property type="evidence" value="ECO:0007669"/>
    <property type="project" value="TreeGrafter"/>
</dbReference>
<evidence type="ECO:0000313" key="2">
    <source>
        <dbReference type="EMBL" id="QQP87086.1"/>
    </source>
</evidence>
<evidence type="ECO:0000259" key="1">
    <source>
        <dbReference type="Pfam" id="PF13302"/>
    </source>
</evidence>
<dbReference type="InterPro" id="IPR000182">
    <property type="entry name" value="GNAT_dom"/>
</dbReference>